<evidence type="ECO:0000256" key="9">
    <source>
        <dbReference type="ARBA" id="ARBA00023004"/>
    </source>
</evidence>
<dbReference type="InterPro" id="IPR027939">
    <property type="entry name" value="NMT1/THI5"/>
</dbReference>
<keyword evidence="7" id="KW-0663">Pyridoxal phosphate</keyword>
<dbReference type="InterPro" id="IPR015168">
    <property type="entry name" value="SsuA/THI5"/>
</dbReference>
<dbReference type="GO" id="GO:0009228">
    <property type="term" value="P:thiamine biosynthetic process"/>
    <property type="evidence" value="ECO:0007669"/>
    <property type="project" value="UniProtKB-KW"/>
</dbReference>
<feature type="signal peptide" evidence="12">
    <location>
        <begin position="1"/>
        <end position="24"/>
    </location>
</feature>
<comment type="pathway">
    <text evidence="2">Cofactor biosynthesis; thiamine diphosphate biosynthesis.</text>
</comment>
<evidence type="ECO:0000256" key="7">
    <source>
        <dbReference type="ARBA" id="ARBA00022898"/>
    </source>
</evidence>
<evidence type="ECO:0000256" key="6">
    <source>
        <dbReference type="ARBA" id="ARBA00022723"/>
    </source>
</evidence>
<keyword evidence="8" id="KW-0784">Thiamine biosynthesis</keyword>
<feature type="domain" description="SsuA/THI5-like" evidence="13">
    <location>
        <begin position="49"/>
        <end position="256"/>
    </location>
</feature>
<accession>A0A7G5EL91</accession>
<keyword evidence="6" id="KW-0479">Metal-binding</keyword>
<gene>
    <name evidence="14" type="ORF">HS961_19055</name>
</gene>
<evidence type="ECO:0000256" key="4">
    <source>
        <dbReference type="ARBA" id="ARBA00011738"/>
    </source>
</evidence>
<evidence type="ECO:0000256" key="12">
    <source>
        <dbReference type="SAM" id="SignalP"/>
    </source>
</evidence>
<comment type="subunit">
    <text evidence="4">Homodimer.</text>
</comment>
<organism evidence="14 15">
    <name type="scientific">Comamonas piscis</name>
    <dbReference type="NCBI Taxonomy" id="1562974"/>
    <lineage>
        <taxon>Bacteria</taxon>
        <taxon>Pseudomonadati</taxon>
        <taxon>Pseudomonadota</taxon>
        <taxon>Betaproteobacteria</taxon>
        <taxon>Burkholderiales</taxon>
        <taxon>Comamonadaceae</taxon>
        <taxon>Comamonas</taxon>
    </lineage>
</organism>
<comment type="catalytic activity">
    <reaction evidence="11">
        <text>N(6)-(pyridoxal phosphate)-L-lysyl-[4-amino-5-hydroxymethyl-2-methylpyrimidine phosphate synthase] + L-histidyl-[4-amino-5-hydroxymethyl-2-methylpyrimidine phosphate synthase] + 2 Fe(3+) + 4 H2O = L-lysyl-[4-amino-5-hydroxymethyl-2-methylpyrimidine phosphate synthase] + (2S)-2-amino-5-hydroxy-4-oxopentanoyl-[4-amino-5-hydroxymethyl-2-methylpyrimidine phosphate synthase] + 4-amino-2-methyl-5-(phosphooxymethyl)pyrimidine + 3-oxopropanoate + 2 Fe(2+) + 2 H(+)</text>
        <dbReference type="Rhea" id="RHEA:65756"/>
        <dbReference type="Rhea" id="RHEA-COMP:16892"/>
        <dbReference type="Rhea" id="RHEA-COMP:16893"/>
        <dbReference type="Rhea" id="RHEA-COMP:16894"/>
        <dbReference type="Rhea" id="RHEA-COMP:16895"/>
        <dbReference type="ChEBI" id="CHEBI:15377"/>
        <dbReference type="ChEBI" id="CHEBI:15378"/>
        <dbReference type="ChEBI" id="CHEBI:29033"/>
        <dbReference type="ChEBI" id="CHEBI:29034"/>
        <dbReference type="ChEBI" id="CHEBI:29969"/>
        <dbReference type="ChEBI" id="CHEBI:29979"/>
        <dbReference type="ChEBI" id="CHEBI:33190"/>
        <dbReference type="ChEBI" id="CHEBI:58354"/>
        <dbReference type="ChEBI" id="CHEBI:143915"/>
        <dbReference type="ChEBI" id="CHEBI:157692"/>
    </reaction>
    <physiologicalReaction direction="left-to-right" evidence="11">
        <dbReference type="Rhea" id="RHEA:65757"/>
    </physiologicalReaction>
</comment>
<dbReference type="KEGG" id="cpis:HS961_19055"/>
<keyword evidence="12" id="KW-0732">Signal</keyword>
<evidence type="ECO:0000313" key="14">
    <source>
        <dbReference type="EMBL" id="QMV74766.1"/>
    </source>
</evidence>
<evidence type="ECO:0000256" key="1">
    <source>
        <dbReference type="ARBA" id="ARBA00003469"/>
    </source>
</evidence>
<evidence type="ECO:0000259" key="13">
    <source>
        <dbReference type="Pfam" id="PF09084"/>
    </source>
</evidence>
<proteinExistence type="inferred from homology"/>
<comment type="function">
    <text evidence="1">Responsible for the formation of the pyrimidine heterocycle in the thiamine biosynthesis pathway. Catalyzes the formation of hydroxymethylpyrimidine phosphate (HMP-P) from histidine and pyridoxal phosphate (PLP). The protein uses PLP and the active site histidine to form HMP-P, generating an inactive enzyme. The enzyme can only undergo a single turnover, which suggests it is a suicide enzyme.</text>
</comment>
<name>A0A7G5EL91_9BURK</name>
<dbReference type="Pfam" id="PF09084">
    <property type="entry name" value="NMT1"/>
    <property type="match status" value="1"/>
</dbReference>
<dbReference type="Proteomes" id="UP000515240">
    <property type="component" value="Chromosome"/>
</dbReference>
<dbReference type="PANTHER" id="PTHR31528:SF1">
    <property type="entry name" value="4-AMINO-5-HYDROXYMETHYL-2-METHYLPYRIMIDINE PHOSPHATE SYNTHASE THI11-RELATED"/>
    <property type="match status" value="1"/>
</dbReference>
<dbReference type="SUPFAM" id="SSF53850">
    <property type="entry name" value="Periplasmic binding protein-like II"/>
    <property type="match status" value="1"/>
</dbReference>
<evidence type="ECO:0000256" key="5">
    <source>
        <dbReference type="ARBA" id="ARBA00022679"/>
    </source>
</evidence>
<comment type="similarity">
    <text evidence="3">Belongs to the NMT1/THI5 family.</text>
</comment>
<evidence type="ECO:0000256" key="2">
    <source>
        <dbReference type="ARBA" id="ARBA00004948"/>
    </source>
</evidence>
<keyword evidence="15" id="KW-1185">Reference proteome</keyword>
<dbReference type="Gene3D" id="3.40.190.10">
    <property type="entry name" value="Periplasmic binding protein-like II"/>
    <property type="match status" value="2"/>
</dbReference>
<evidence type="ECO:0000256" key="10">
    <source>
        <dbReference type="ARBA" id="ARBA00033171"/>
    </source>
</evidence>
<feature type="chain" id="PRO_5028884201" description="Thiamine pyrimidine synthase" evidence="12">
    <location>
        <begin position="25"/>
        <end position="342"/>
    </location>
</feature>
<protein>
    <recommendedName>
        <fullName evidence="10">Thiamine pyrimidine synthase</fullName>
    </recommendedName>
</protein>
<dbReference type="AlphaFoldDB" id="A0A7G5EL91"/>
<evidence type="ECO:0000256" key="8">
    <source>
        <dbReference type="ARBA" id="ARBA00022977"/>
    </source>
</evidence>
<sequence>MKKRSFLHASLALLAAASTCNALAQPLTPLKFQLDWRFEGPAALFVHPEQKGYFKQAGLDVTVEAASGAGAIQRVASGTHDLGFADLAALMEFHANNPDAPIKPVAIMVIYNTTPASVMALKKSGITKASDLTGKKMGAPIFDAGRRTFPIFAQANGVGAVQWSTMDPPLRETMLVRGDLDAVTGYTFTSLLNLEARGVKAEDVVVLPYATHGVQLYGNVIIASPKLIAEKPEAVRAFLKAFAKGAKEAIADPQAAIASLKAKDGLVNVPLEVKRLKLTIDTAIDGKGAREEGFGQLRTERLGQMAEQVAKAYETKNPVPAQAVWNGSFLPSAAELDILPKR</sequence>
<reference evidence="14 15" key="1">
    <citation type="journal article" date="2020" name="G3 (Bethesda)">
        <title>CeMbio - The Caenorhabditis elegans Microbiome Resource.</title>
        <authorList>
            <person name="Dirksen P."/>
            <person name="Assie A."/>
            <person name="Zimmermann J."/>
            <person name="Zhang F."/>
            <person name="Tietje A.M."/>
            <person name="Marsh S.A."/>
            <person name="Felix M.A."/>
            <person name="Shapira M."/>
            <person name="Kaleta C."/>
            <person name="Schulenburg H."/>
            <person name="Samuel B."/>
        </authorList>
    </citation>
    <scope>NUCLEOTIDE SEQUENCE [LARGE SCALE GENOMIC DNA]</scope>
    <source>
        <strain evidence="14 15">BIGb0172</strain>
    </source>
</reference>
<dbReference type="RefSeq" id="WP_182324693.1">
    <property type="nucleotide sequence ID" value="NZ_CP058554.1"/>
</dbReference>
<keyword evidence="9" id="KW-0408">Iron</keyword>
<evidence type="ECO:0000256" key="11">
    <source>
        <dbReference type="ARBA" id="ARBA00048179"/>
    </source>
</evidence>
<dbReference type="GO" id="GO:0016740">
    <property type="term" value="F:transferase activity"/>
    <property type="evidence" value="ECO:0007669"/>
    <property type="project" value="UniProtKB-KW"/>
</dbReference>
<keyword evidence="5" id="KW-0808">Transferase</keyword>
<dbReference type="GO" id="GO:0046872">
    <property type="term" value="F:metal ion binding"/>
    <property type="evidence" value="ECO:0007669"/>
    <property type="project" value="UniProtKB-KW"/>
</dbReference>
<evidence type="ECO:0000256" key="3">
    <source>
        <dbReference type="ARBA" id="ARBA00009406"/>
    </source>
</evidence>
<evidence type="ECO:0000313" key="15">
    <source>
        <dbReference type="Proteomes" id="UP000515240"/>
    </source>
</evidence>
<dbReference type="EMBL" id="CP058554">
    <property type="protein sequence ID" value="QMV74766.1"/>
    <property type="molecule type" value="Genomic_DNA"/>
</dbReference>
<dbReference type="PANTHER" id="PTHR31528">
    <property type="entry name" value="4-AMINO-5-HYDROXYMETHYL-2-METHYLPYRIMIDINE PHOSPHATE SYNTHASE THI11-RELATED"/>
    <property type="match status" value="1"/>
</dbReference>